<evidence type="ECO:0000256" key="4">
    <source>
        <dbReference type="ARBA" id="ARBA00023172"/>
    </source>
</evidence>
<dbReference type="InterPro" id="IPR050090">
    <property type="entry name" value="Tyrosine_recombinase_XerCD"/>
</dbReference>
<keyword evidence="4" id="KW-0233">DNA recombination</keyword>
<dbReference type="Gene3D" id="1.10.443.10">
    <property type="entry name" value="Intergrase catalytic core"/>
    <property type="match status" value="1"/>
</dbReference>
<protein>
    <submittedName>
        <fullName evidence="6">Site-specific integrase</fullName>
    </submittedName>
</protein>
<keyword evidence="3" id="KW-0238">DNA-binding</keyword>
<comment type="caution">
    <text evidence="6">The sequence shown here is derived from an EMBL/GenBank/DDBJ whole genome shotgun (WGS) entry which is preliminary data.</text>
</comment>
<sequence length="303" mass="35731">MNNKYFKEYADDWLALKKLTIKQTTFQRYEDCLNNHILPVFGNKQMNEINDEIIINYFITKQYLSFSTLKMNKYIIQAIINLANEYIQIQKIHFDYIKLKPEKQTNKALDDQDYILLTKYAMNNMSNISVCILLGLYTGLRIGEVCALQWKDVDFKQGCLYVSKTIVRIRTEQKQTKTCLQVTSPKTITSNRCVPIPEFVLNYLKKYKDGNSDDYISSNKKNFFDPRTIQKSFKQLMKKLNLSERYHFHSLRHTYGTKCIMHNIDVKSVCEMMGHSNVSITLSLYVHTSFQYKKELVNRFTAP</sequence>
<dbReference type="InterPro" id="IPR004107">
    <property type="entry name" value="Integrase_SAM-like_N"/>
</dbReference>
<dbReference type="AlphaFoldDB" id="A0A3E5FS53"/>
<dbReference type="EMBL" id="QSVF01000004">
    <property type="protein sequence ID" value="RGO12656.1"/>
    <property type="molecule type" value="Genomic_DNA"/>
</dbReference>
<evidence type="ECO:0000256" key="2">
    <source>
        <dbReference type="ARBA" id="ARBA00022908"/>
    </source>
</evidence>
<evidence type="ECO:0000256" key="3">
    <source>
        <dbReference type="ARBA" id="ARBA00023125"/>
    </source>
</evidence>
<evidence type="ECO:0000256" key="1">
    <source>
        <dbReference type="ARBA" id="ARBA00008857"/>
    </source>
</evidence>
<dbReference type="GO" id="GO:0003677">
    <property type="term" value="F:DNA binding"/>
    <property type="evidence" value="ECO:0007669"/>
    <property type="project" value="UniProtKB-KW"/>
</dbReference>
<name>A0A3E5FS53_9FIRM</name>
<dbReference type="PANTHER" id="PTHR30349:SF41">
    <property type="entry name" value="INTEGRASE_RECOMBINASE PROTEIN MJ0367-RELATED"/>
    <property type="match status" value="1"/>
</dbReference>
<evidence type="ECO:0000259" key="5">
    <source>
        <dbReference type="PROSITE" id="PS51898"/>
    </source>
</evidence>
<dbReference type="Pfam" id="PF14659">
    <property type="entry name" value="Phage_int_SAM_3"/>
    <property type="match status" value="1"/>
</dbReference>
<gene>
    <name evidence="6" type="ORF">DXB31_02830</name>
</gene>
<dbReference type="CDD" id="cd01189">
    <property type="entry name" value="INT_ICEBs1_C_like"/>
    <property type="match status" value="1"/>
</dbReference>
<accession>A0A3E5FS53</accession>
<dbReference type="Proteomes" id="UP000261087">
    <property type="component" value="Unassembled WGS sequence"/>
</dbReference>
<evidence type="ECO:0000313" key="6">
    <source>
        <dbReference type="EMBL" id="RGO12656.1"/>
    </source>
</evidence>
<evidence type="ECO:0000313" key="7">
    <source>
        <dbReference type="Proteomes" id="UP000261087"/>
    </source>
</evidence>
<dbReference type="InterPro" id="IPR002104">
    <property type="entry name" value="Integrase_catalytic"/>
</dbReference>
<dbReference type="InterPro" id="IPR011010">
    <property type="entry name" value="DNA_brk_join_enz"/>
</dbReference>
<dbReference type="GO" id="GO:0006310">
    <property type="term" value="P:DNA recombination"/>
    <property type="evidence" value="ECO:0007669"/>
    <property type="project" value="UniProtKB-KW"/>
</dbReference>
<dbReference type="InterPro" id="IPR013762">
    <property type="entry name" value="Integrase-like_cat_sf"/>
</dbReference>
<reference evidence="6 7" key="1">
    <citation type="submission" date="2018-08" db="EMBL/GenBank/DDBJ databases">
        <title>A genome reference for cultivated species of the human gut microbiota.</title>
        <authorList>
            <person name="Zou Y."/>
            <person name="Xue W."/>
            <person name="Luo G."/>
        </authorList>
    </citation>
    <scope>NUCLEOTIDE SEQUENCE [LARGE SCALE GENOMIC DNA]</scope>
    <source>
        <strain evidence="6 7">OM02-6</strain>
    </source>
</reference>
<feature type="domain" description="Tyr recombinase" evidence="5">
    <location>
        <begin position="104"/>
        <end position="298"/>
    </location>
</feature>
<dbReference type="SUPFAM" id="SSF56349">
    <property type="entry name" value="DNA breaking-rejoining enzymes"/>
    <property type="match status" value="1"/>
</dbReference>
<keyword evidence="2" id="KW-0229">DNA integration</keyword>
<proteinExistence type="inferred from homology"/>
<dbReference type="PANTHER" id="PTHR30349">
    <property type="entry name" value="PHAGE INTEGRASE-RELATED"/>
    <property type="match status" value="1"/>
</dbReference>
<dbReference type="InterPro" id="IPR010998">
    <property type="entry name" value="Integrase_recombinase_N"/>
</dbReference>
<dbReference type="GO" id="GO:0015074">
    <property type="term" value="P:DNA integration"/>
    <property type="evidence" value="ECO:0007669"/>
    <property type="project" value="UniProtKB-KW"/>
</dbReference>
<dbReference type="Pfam" id="PF00589">
    <property type="entry name" value="Phage_integrase"/>
    <property type="match status" value="1"/>
</dbReference>
<dbReference type="PROSITE" id="PS51898">
    <property type="entry name" value="TYR_RECOMBINASE"/>
    <property type="match status" value="1"/>
</dbReference>
<dbReference type="RefSeq" id="WP_117604594.1">
    <property type="nucleotide sequence ID" value="NZ_CATZTT010000049.1"/>
</dbReference>
<organism evidence="6 7">
    <name type="scientific">Thomasclavelia spiroformis</name>
    <dbReference type="NCBI Taxonomy" id="29348"/>
    <lineage>
        <taxon>Bacteria</taxon>
        <taxon>Bacillati</taxon>
        <taxon>Bacillota</taxon>
        <taxon>Erysipelotrichia</taxon>
        <taxon>Erysipelotrichales</taxon>
        <taxon>Coprobacillaceae</taxon>
        <taxon>Thomasclavelia</taxon>
    </lineage>
</organism>
<dbReference type="Gene3D" id="1.10.150.130">
    <property type="match status" value="1"/>
</dbReference>
<comment type="similarity">
    <text evidence="1">Belongs to the 'phage' integrase family.</text>
</comment>